<protein>
    <submittedName>
        <fullName evidence="2">DUF6802 family protein</fullName>
    </submittedName>
</protein>
<keyword evidence="3" id="KW-1185">Reference proteome</keyword>
<evidence type="ECO:0000313" key="3">
    <source>
        <dbReference type="Proteomes" id="UP001432000"/>
    </source>
</evidence>
<name>A0ABZ2PUW3_9NOCA</name>
<dbReference type="RefSeq" id="WP_338893603.1">
    <property type="nucleotide sequence ID" value="NZ_CP147846.1"/>
</dbReference>
<evidence type="ECO:0000313" key="2">
    <source>
        <dbReference type="EMBL" id="WXG71827.1"/>
    </source>
</evidence>
<organism evidence="2 3">
    <name type="scientific">Rhodococcus sovatensis</name>
    <dbReference type="NCBI Taxonomy" id="1805840"/>
    <lineage>
        <taxon>Bacteria</taxon>
        <taxon>Bacillati</taxon>
        <taxon>Actinomycetota</taxon>
        <taxon>Actinomycetes</taxon>
        <taxon>Mycobacteriales</taxon>
        <taxon>Nocardiaceae</taxon>
        <taxon>Rhodococcus</taxon>
    </lineage>
</organism>
<dbReference type="EMBL" id="CP147846">
    <property type="protein sequence ID" value="WXG71827.1"/>
    <property type="molecule type" value="Genomic_DNA"/>
</dbReference>
<sequence length="131" mass="14202">MEPEALSVRLTKKVAVLSGGWTIGVRMMDLGDVFSSDVFSDEGHAHADDGESLGSAVDSVEMFDVDGDGYEETRTSYTEAGMTVARDRDADGVMDTFTTVGRGGHYETWEIFRAADGTSRWEQASSGDVFE</sequence>
<accession>A0ABZ2PUW3</accession>
<reference evidence="2 3" key="1">
    <citation type="submission" date="2024-03" db="EMBL/GenBank/DDBJ databases">
        <title>Natural products discovery in diverse microorganisms through a two-stage MS feature dereplication strategy.</title>
        <authorList>
            <person name="Zhang R."/>
        </authorList>
    </citation>
    <scope>NUCLEOTIDE SEQUENCE [LARGE SCALE GENOMIC DNA]</scope>
    <source>
        <strain evidence="2 3">18930</strain>
    </source>
</reference>
<evidence type="ECO:0000259" key="1">
    <source>
        <dbReference type="Pfam" id="PF20615"/>
    </source>
</evidence>
<gene>
    <name evidence="2" type="ORF">WDS16_24365</name>
</gene>
<dbReference type="Proteomes" id="UP001432000">
    <property type="component" value="Chromosome"/>
</dbReference>
<dbReference type="Pfam" id="PF20615">
    <property type="entry name" value="DUF6802"/>
    <property type="match status" value="1"/>
</dbReference>
<dbReference type="InterPro" id="IPR046543">
    <property type="entry name" value="DUF6802"/>
</dbReference>
<feature type="domain" description="DUF6802" evidence="1">
    <location>
        <begin position="48"/>
        <end position="129"/>
    </location>
</feature>
<proteinExistence type="predicted"/>